<evidence type="ECO:0000313" key="2">
    <source>
        <dbReference type="Proteomes" id="UP000095762"/>
    </source>
</evidence>
<dbReference type="AlphaFoldDB" id="A0A174W8U9"/>
<accession>A0A174W8U9</accession>
<organism evidence="1 2">
    <name type="scientific">Blautia obeum</name>
    <dbReference type="NCBI Taxonomy" id="40520"/>
    <lineage>
        <taxon>Bacteria</taxon>
        <taxon>Bacillati</taxon>
        <taxon>Bacillota</taxon>
        <taxon>Clostridia</taxon>
        <taxon>Lachnospirales</taxon>
        <taxon>Lachnospiraceae</taxon>
        <taxon>Blautia</taxon>
    </lineage>
</organism>
<sequence>MGKGAAIKTALTYIKEMNLVQRMSIFTRKTNKADYR</sequence>
<evidence type="ECO:0000313" key="1">
    <source>
        <dbReference type="EMBL" id="CUQ41941.1"/>
    </source>
</evidence>
<dbReference type="Proteomes" id="UP000095762">
    <property type="component" value="Unassembled WGS sequence"/>
</dbReference>
<protein>
    <submittedName>
        <fullName evidence="1">Uncharacterized protein</fullName>
    </submittedName>
</protein>
<reference evidence="1 2" key="1">
    <citation type="submission" date="2015-09" db="EMBL/GenBank/DDBJ databases">
        <authorList>
            <consortium name="Pathogen Informatics"/>
        </authorList>
    </citation>
    <scope>NUCLEOTIDE SEQUENCE [LARGE SCALE GENOMIC DNA]</scope>
    <source>
        <strain evidence="1 2">2789STDY5834957</strain>
    </source>
</reference>
<dbReference type="EMBL" id="CZBP01000051">
    <property type="protein sequence ID" value="CUQ41941.1"/>
    <property type="molecule type" value="Genomic_DNA"/>
</dbReference>
<gene>
    <name evidence="1" type="ORF">ERS852569_03818</name>
</gene>
<proteinExistence type="predicted"/>
<name>A0A174W8U9_9FIRM</name>